<name>A0A172WPM5_STUST</name>
<accession>A0A172WPM5</accession>
<proteinExistence type="predicted"/>
<dbReference type="EMBL" id="CP015641">
    <property type="protein sequence ID" value="ANF25239.1"/>
    <property type="molecule type" value="Genomic_DNA"/>
</dbReference>
<sequence>MSQHREAYVNLDARARRKQLDERRMHFRRAIESYDEQRQLHAQLMEFPDLLMVSPLLEGLPASRQSAQPGR</sequence>
<evidence type="ECO:0000313" key="1">
    <source>
        <dbReference type="EMBL" id="ANF25239.1"/>
    </source>
</evidence>
<gene>
    <name evidence="1" type="ORF">PS273GM_08780</name>
</gene>
<evidence type="ECO:0000313" key="2">
    <source>
        <dbReference type="Proteomes" id="UP000077787"/>
    </source>
</evidence>
<protein>
    <submittedName>
        <fullName evidence="1">Uncharacterized protein</fullName>
    </submittedName>
</protein>
<organism evidence="1 2">
    <name type="scientific">Stutzerimonas stutzeri</name>
    <name type="common">Pseudomonas stutzeri</name>
    <dbReference type="NCBI Taxonomy" id="316"/>
    <lineage>
        <taxon>Bacteria</taxon>
        <taxon>Pseudomonadati</taxon>
        <taxon>Pseudomonadota</taxon>
        <taxon>Gammaproteobacteria</taxon>
        <taxon>Pseudomonadales</taxon>
        <taxon>Pseudomonadaceae</taxon>
        <taxon>Stutzerimonas</taxon>
    </lineage>
</organism>
<dbReference type="Proteomes" id="UP000077787">
    <property type="component" value="Chromosome"/>
</dbReference>
<dbReference type="AlphaFoldDB" id="A0A172WPM5"/>
<reference evidence="1 2" key="1">
    <citation type="submission" date="2016-05" db="EMBL/GenBank/DDBJ databases">
        <title>Genome sequence of Pseudomonas stutzeri 273 and identification of the exopolysaccharide biosynthesis locus.</title>
        <authorList>
            <person name="Wu S."/>
            <person name="Sun C."/>
        </authorList>
    </citation>
    <scope>NUCLEOTIDE SEQUENCE [LARGE SCALE GENOMIC DNA]</scope>
    <source>
        <strain evidence="1 2">273</strain>
    </source>
</reference>
<dbReference type="OrthoDB" id="7019550at2"/>
<dbReference type="RefSeq" id="WP_064481241.1">
    <property type="nucleotide sequence ID" value="NZ_CP015641.1"/>
</dbReference>
<dbReference type="InterPro" id="IPR058059">
    <property type="entry name" value="PA3496-like"/>
</dbReference>
<dbReference type="NCBIfam" id="NF046101">
    <property type="entry name" value="PA3496_fam"/>
    <property type="match status" value="1"/>
</dbReference>